<organism evidence="3 4">
    <name type="scientific">Aquatica leii</name>
    <dbReference type="NCBI Taxonomy" id="1421715"/>
    <lineage>
        <taxon>Eukaryota</taxon>
        <taxon>Metazoa</taxon>
        <taxon>Ecdysozoa</taxon>
        <taxon>Arthropoda</taxon>
        <taxon>Hexapoda</taxon>
        <taxon>Insecta</taxon>
        <taxon>Pterygota</taxon>
        <taxon>Neoptera</taxon>
        <taxon>Endopterygota</taxon>
        <taxon>Coleoptera</taxon>
        <taxon>Polyphaga</taxon>
        <taxon>Elateriformia</taxon>
        <taxon>Elateroidea</taxon>
        <taxon>Lampyridae</taxon>
        <taxon>Luciolinae</taxon>
        <taxon>Aquatica</taxon>
    </lineage>
</organism>
<evidence type="ECO:0000256" key="2">
    <source>
        <dbReference type="SAM" id="SignalP"/>
    </source>
</evidence>
<proteinExistence type="predicted"/>
<keyword evidence="1" id="KW-0472">Membrane</keyword>
<dbReference type="InterPro" id="IPR012464">
    <property type="entry name" value="DUF1676"/>
</dbReference>
<evidence type="ECO:0000313" key="4">
    <source>
        <dbReference type="Proteomes" id="UP001353858"/>
    </source>
</evidence>
<sequence length="200" mass="22110">MFKIAFVLLTVTVLAKCEPVDDIYKNCGDSIQCAEDNLVKVVDGFDEKSSIQLIGDYVTLEKSKEGVSEAKSDDGIFERIIRYLENHEIRIKLSSSDDARSAMEESRKRRLRKLLLPLLLLLKLKALIIIPAVLFVVALIAFKGLGAGLMALLVSGAVALKSLLEKHNSSSSVSYEIVPQISSPHWSRSDVFNGILQGYQ</sequence>
<dbReference type="Pfam" id="PF07898">
    <property type="entry name" value="DUF1676"/>
    <property type="match status" value="1"/>
</dbReference>
<feature type="transmembrane region" description="Helical" evidence="1">
    <location>
        <begin position="114"/>
        <end position="141"/>
    </location>
</feature>
<keyword evidence="4" id="KW-1185">Reference proteome</keyword>
<keyword evidence="1" id="KW-1133">Transmembrane helix</keyword>
<evidence type="ECO:0000313" key="3">
    <source>
        <dbReference type="EMBL" id="KAK4875569.1"/>
    </source>
</evidence>
<dbReference type="EMBL" id="JARPUR010000005">
    <property type="protein sequence ID" value="KAK4875569.1"/>
    <property type="molecule type" value="Genomic_DNA"/>
</dbReference>
<gene>
    <name evidence="3" type="ORF">RN001_011991</name>
</gene>
<dbReference type="Proteomes" id="UP001353858">
    <property type="component" value="Unassembled WGS sequence"/>
</dbReference>
<reference evidence="4" key="1">
    <citation type="submission" date="2023-01" db="EMBL/GenBank/DDBJ databases">
        <title>Key to firefly adult light organ development and bioluminescence: homeobox transcription factors regulate luciferase expression and transportation to peroxisome.</title>
        <authorList>
            <person name="Fu X."/>
        </authorList>
    </citation>
    <scope>NUCLEOTIDE SEQUENCE [LARGE SCALE GENOMIC DNA]</scope>
</reference>
<evidence type="ECO:0000256" key="1">
    <source>
        <dbReference type="SAM" id="Phobius"/>
    </source>
</evidence>
<accession>A0AAN7PSG4</accession>
<name>A0AAN7PSG4_9COLE</name>
<comment type="caution">
    <text evidence="3">The sequence shown here is derived from an EMBL/GenBank/DDBJ whole genome shotgun (WGS) entry which is preliminary data.</text>
</comment>
<keyword evidence="2" id="KW-0732">Signal</keyword>
<feature type="signal peptide" evidence="2">
    <location>
        <begin position="1"/>
        <end position="17"/>
    </location>
</feature>
<dbReference type="PANTHER" id="PTHR21879:SF22">
    <property type="entry name" value="FI03362P-RELATED"/>
    <property type="match status" value="1"/>
</dbReference>
<dbReference type="PANTHER" id="PTHR21879">
    <property type="entry name" value="FI03362P-RELATED-RELATED"/>
    <property type="match status" value="1"/>
</dbReference>
<dbReference type="GO" id="GO:0016020">
    <property type="term" value="C:membrane"/>
    <property type="evidence" value="ECO:0007669"/>
    <property type="project" value="TreeGrafter"/>
</dbReference>
<feature type="chain" id="PRO_5042910111" evidence="2">
    <location>
        <begin position="18"/>
        <end position="200"/>
    </location>
</feature>
<dbReference type="AlphaFoldDB" id="A0AAN7PSG4"/>
<protein>
    <submittedName>
        <fullName evidence="3">Uncharacterized protein</fullName>
    </submittedName>
</protein>
<keyword evidence="1" id="KW-0812">Transmembrane</keyword>